<evidence type="ECO:0008006" key="4">
    <source>
        <dbReference type="Google" id="ProtNLM"/>
    </source>
</evidence>
<accession>A0ABP7XBJ2</accession>
<feature type="compositionally biased region" description="Low complexity" evidence="1">
    <location>
        <begin position="39"/>
        <end position="56"/>
    </location>
</feature>
<sequence>MSQPEPPRPDARWAVLALVLLLLVGLIAVAWGVAHPQALSASPPAAPAAPAVLPNPLGTPPPSPGAPDPTAPSGTPTSTPTARPTTRPTLPWGGRRIFAGDDLLVAYYGTAGTGALGVLGETSPARMQQQLERAAAAFRRPGRPVRLVYELIVTIADRSPGPDRSYSHPLSRAAVEPYVRAARRHGALLLLDIQPGHQRFLPAARHWAWALRQPEVGLALDPEWRLPRGVVPAQQVGSVSAAEINRTSAWLADLVRRHDLPEKLFVLHQFRTAMIRDIDAVRSRPGLAMVQHVDGFGTRSEKRATYRVVARPDLFRMGFKLFYDEDVRRMGPAEVFALRPRVRFVSFQ</sequence>
<dbReference type="EMBL" id="BAAAZH010000004">
    <property type="protein sequence ID" value="GAA4110478.1"/>
    <property type="molecule type" value="Genomic_DNA"/>
</dbReference>
<comment type="caution">
    <text evidence="2">The sequence shown here is derived from an EMBL/GenBank/DDBJ whole genome shotgun (WGS) entry which is preliminary data.</text>
</comment>
<feature type="region of interest" description="Disordered" evidence="1">
    <location>
        <begin position="39"/>
        <end position="94"/>
    </location>
</feature>
<organism evidence="2 3">
    <name type="scientific">Nocardioides fonticola</name>
    <dbReference type="NCBI Taxonomy" id="450363"/>
    <lineage>
        <taxon>Bacteria</taxon>
        <taxon>Bacillati</taxon>
        <taxon>Actinomycetota</taxon>
        <taxon>Actinomycetes</taxon>
        <taxon>Propionibacteriales</taxon>
        <taxon>Nocardioidaceae</taxon>
        <taxon>Nocardioides</taxon>
    </lineage>
</organism>
<keyword evidence="3" id="KW-1185">Reference proteome</keyword>
<proteinExistence type="predicted"/>
<dbReference type="RefSeq" id="WP_344731693.1">
    <property type="nucleotide sequence ID" value="NZ_BAAAZH010000004.1"/>
</dbReference>
<feature type="compositionally biased region" description="Pro residues" evidence="1">
    <location>
        <begin position="57"/>
        <end position="70"/>
    </location>
</feature>
<reference evidence="3" key="1">
    <citation type="journal article" date="2019" name="Int. J. Syst. Evol. Microbiol.">
        <title>The Global Catalogue of Microorganisms (GCM) 10K type strain sequencing project: providing services to taxonomists for standard genome sequencing and annotation.</title>
        <authorList>
            <consortium name="The Broad Institute Genomics Platform"/>
            <consortium name="The Broad Institute Genome Sequencing Center for Infectious Disease"/>
            <person name="Wu L."/>
            <person name="Ma J."/>
        </authorList>
    </citation>
    <scope>NUCLEOTIDE SEQUENCE [LARGE SCALE GENOMIC DNA]</scope>
    <source>
        <strain evidence="3">JCM 16703</strain>
    </source>
</reference>
<evidence type="ECO:0000313" key="2">
    <source>
        <dbReference type="EMBL" id="GAA4110478.1"/>
    </source>
</evidence>
<gene>
    <name evidence="2" type="ORF">GCM10022215_05600</name>
</gene>
<evidence type="ECO:0000313" key="3">
    <source>
        <dbReference type="Proteomes" id="UP001501495"/>
    </source>
</evidence>
<dbReference type="Proteomes" id="UP001501495">
    <property type="component" value="Unassembled WGS sequence"/>
</dbReference>
<evidence type="ECO:0000256" key="1">
    <source>
        <dbReference type="SAM" id="MobiDB-lite"/>
    </source>
</evidence>
<feature type="compositionally biased region" description="Low complexity" evidence="1">
    <location>
        <begin position="71"/>
        <end position="91"/>
    </location>
</feature>
<protein>
    <recommendedName>
        <fullName evidence="4">Lipoprotein</fullName>
    </recommendedName>
</protein>
<name>A0ABP7XBJ2_9ACTN</name>